<dbReference type="GO" id="GO:0005975">
    <property type="term" value="P:carbohydrate metabolic process"/>
    <property type="evidence" value="ECO:0007669"/>
    <property type="project" value="InterPro"/>
</dbReference>
<protein>
    <recommendedName>
        <fullName evidence="10">glucan 1,3-beta-glucosidase</fullName>
        <ecNumber evidence="10">3.2.1.58</ecNumber>
    </recommendedName>
    <alternativeName>
        <fullName evidence="11">Exo-1,3-beta-glucanase</fullName>
    </alternativeName>
</protein>
<dbReference type="GO" id="GO:0004338">
    <property type="term" value="F:glucan exo-1,3-beta-glucosidase activity"/>
    <property type="evidence" value="ECO:0007669"/>
    <property type="project" value="UniProtKB-EC"/>
</dbReference>
<feature type="chain" id="PRO_5042554289" description="glucan 1,3-beta-glucosidase" evidence="13">
    <location>
        <begin position="20"/>
        <end position="316"/>
    </location>
</feature>
<evidence type="ECO:0000256" key="7">
    <source>
        <dbReference type="ARBA" id="ARBA00023180"/>
    </source>
</evidence>
<dbReference type="GO" id="GO:0005576">
    <property type="term" value="C:extracellular region"/>
    <property type="evidence" value="ECO:0007669"/>
    <property type="project" value="TreeGrafter"/>
</dbReference>
<dbReference type="GO" id="GO:0042973">
    <property type="term" value="F:glucan endo-1,3-beta-D-glucosidase activity"/>
    <property type="evidence" value="ECO:0007669"/>
    <property type="project" value="TreeGrafter"/>
</dbReference>
<dbReference type="EC" id="3.2.1.58" evidence="10"/>
<evidence type="ECO:0000256" key="4">
    <source>
        <dbReference type="ARBA" id="ARBA00022525"/>
    </source>
</evidence>
<evidence type="ECO:0000313" key="14">
    <source>
        <dbReference type="EMBL" id="KAK3053379.1"/>
    </source>
</evidence>
<dbReference type="Gene3D" id="3.20.20.80">
    <property type="entry name" value="Glycosidases"/>
    <property type="match status" value="2"/>
</dbReference>
<evidence type="ECO:0000256" key="11">
    <source>
        <dbReference type="ARBA" id="ARBA00041761"/>
    </source>
</evidence>
<evidence type="ECO:0000256" key="12">
    <source>
        <dbReference type="RuleBase" id="RU004335"/>
    </source>
</evidence>
<dbReference type="AlphaFoldDB" id="A0AAJ0DG59"/>
<evidence type="ECO:0000256" key="10">
    <source>
        <dbReference type="ARBA" id="ARBA00038929"/>
    </source>
</evidence>
<evidence type="ECO:0000256" key="5">
    <source>
        <dbReference type="ARBA" id="ARBA00022729"/>
    </source>
</evidence>
<evidence type="ECO:0000256" key="9">
    <source>
        <dbReference type="ARBA" id="ARBA00036824"/>
    </source>
</evidence>
<dbReference type="GO" id="GO:0009277">
    <property type="term" value="C:fungal-type cell wall"/>
    <property type="evidence" value="ECO:0007669"/>
    <property type="project" value="TreeGrafter"/>
</dbReference>
<sequence length="316" mass="33751">MRLLTYAVVTALSLSTTHALERGTLGFALGTKKADGTCKTTDDYEADFDAIKTNTGSTLVRGYSASDCDCAQNILPAAKSKGFQVVLGVWPDTEESFTADKQALVNYATKYTDQVYAVTVGSETLYRGNFTGSELLSKINDVKAILPNTKVGTADSWNKFADGTADALIKGGVDLLLANAFSYWQGKDVGDGAIFTYLDDIQLALGRIQQMSGKLDGIEFWNGEAGWPTDGGTDYDAATAGTSNAATLYSQGVCGLLDWGVNVFYFEAFDEPWKPVSIGDSGDAKDETHWGAMTADRSTKPGFPLKCKQWGGAGNT</sequence>
<dbReference type="InterPro" id="IPR050732">
    <property type="entry name" value="Beta-glucan_modifiers"/>
</dbReference>
<keyword evidence="6 14" id="KW-0378">Hydrolase</keyword>
<feature type="signal peptide" evidence="13">
    <location>
        <begin position="1"/>
        <end position="19"/>
    </location>
</feature>
<evidence type="ECO:0000256" key="13">
    <source>
        <dbReference type="SAM" id="SignalP"/>
    </source>
</evidence>
<keyword evidence="5 13" id="KW-0732">Signal</keyword>
<keyword evidence="8 14" id="KW-0326">Glycosidase</keyword>
<evidence type="ECO:0000256" key="1">
    <source>
        <dbReference type="ARBA" id="ARBA00004191"/>
    </source>
</evidence>
<evidence type="ECO:0000256" key="2">
    <source>
        <dbReference type="ARBA" id="ARBA00008773"/>
    </source>
</evidence>
<dbReference type="Proteomes" id="UP001271007">
    <property type="component" value="Unassembled WGS sequence"/>
</dbReference>
<dbReference type="InterPro" id="IPR000490">
    <property type="entry name" value="Glyco_hydro_17"/>
</dbReference>
<keyword evidence="15" id="KW-1185">Reference proteome</keyword>
<name>A0AAJ0DG59_9PEZI</name>
<evidence type="ECO:0000256" key="8">
    <source>
        <dbReference type="ARBA" id="ARBA00023295"/>
    </source>
</evidence>
<keyword evidence="7" id="KW-0325">Glycoprotein</keyword>
<comment type="similarity">
    <text evidence="2 12">Belongs to the glycosyl hydrolase 17 family.</text>
</comment>
<evidence type="ECO:0000313" key="15">
    <source>
        <dbReference type="Proteomes" id="UP001271007"/>
    </source>
</evidence>
<keyword evidence="4" id="KW-0964">Secreted</keyword>
<keyword evidence="3" id="KW-0134">Cell wall</keyword>
<reference evidence="14" key="1">
    <citation type="submission" date="2023-04" db="EMBL/GenBank/DDBJ databases">
        <title>Black Yeasts Isolated from many extreme environments.</title>
        <authorList>
            <person name="Coleine C."/>
            <person name="Stajich J.E."/>
            <person name="Selbmann L."/>
        </authorList>
    </citation>
    <scope>NUCLEOTIDE SEQUENCE</scope>
    <source>
        <strain evidence="14">CCFEE 5312</strain>
    </source>
</reference>
<dbReference type="GO" id="GO:0071555">
    <property type="term" value="P:cell wall organization"/>
    <property type="evidence" value="ECO:0007669"/>
    <property type="project" value="TreeGrafter"/>
</dbReference>
<dbReference type="GO" id="GO:0009986">
    <property type="term" value="C:cell surface"/>
    <property type="evidence" value="ECO:0007669"/>
    <property type="project" value="TreeGrafter"/>
</dbReference>
<dbReference type="PANTHER" id="PTHR16631">
    <property type="entry name" value="GLUCAN 1,3-BETA-GLUCOSIDASE"/>
    <property type="match status" value="1"/>
</dbReference>
<accession>A0AAJ0DG59</accession>
<proteinExistence type="inferred from homology"/>
<dbReference type="PANTHER" id="PTHR16631:SF26">
    <property type="entry name" value="GLUCAN 1,3-BETA-GLUCOSIDASE"/>
    <property type="match status" value="1"/>
</dbReference>
<comment type="subcellular location">
    <subcellularLocation>
        <location evidence="1">Secreted</location>
        <location evidence="1">Cell wall</location>
    </subcellularLocation>
</comment>
<dbReference type="SUPFAM" id="SSF51445">
    <property type="entry name" value="(Trans)glycosidases"/>
    <property type="match status" value="1"/>
</dbReference>
<evidence type="ECO:0000256" key="6">
    <source>
        <dbReference type="ARBA" id="ARBA00022801"/>
    </source>
</evidence>
<dbReference type="EMBL" id="JAWDJX010000016">
    <property type="protein sequence ID" value="KAK3053379.1"/>
    <property type="molecule type" value="Genomic_DNA"/>
</dbReference>
<dbReference type="InterPro" id="IPR017853">
    <property type="entry name" value="GH"/>
</dbReference>
<comment type="catalytic activity">
    <reaction evidence="9">
        <text>Successive hydrolysis of beta-D-glucose units from the non-reducing ends of (1-&gt;3)-beta-D-glucans, releasing alpha-glucose.</text>
        <dbReference type="EC" id="3.2.1.58"/>
    </reaction>
</comment>
<gene>
    <name evidence="14" type="primary">BGL2</name>
    <name evidence="14" type="ORF">LTR09_005548</name>
</gene>
<dbReference type="Pfam" id="PF00332">
    <property type="entry name" value="Glyco_hydro_17"/>
    <property type="match status" value="1"/>
</dbReference>
<organism evidence="14 15">
    <name type="scientific">Extremus antarcticus</name>
    <dbReference type="NCBI Taxonomy" id="702011"/>
    <lineage>
        <taxon>Eukaryota</taxon>
        <taxon>Fungi</taxon>
        <taxon>Dikarya</taxon>
        <taxon>Ascomycota</taxon>
        <taxon>Pezizomycotina</taxon>
        <taxon>Dothideomycetes</taxon>
        <taxon>Dothideomycetidae</taxon>
        <taxon>Mycosphaerellales</taxon>
        <taxon>Extremaceae</taxon>
        <taxon>Extremus</taxon>
    </lineage>
</organism>
<comment type="caution">
    <text evidence="14">The sequence shown here is derived from an EMBL/GenBank/DDBJ whole genome shotgun (WGS) entry which is preliminary data.</text>
</comment>
<evidence type="ECO:0000256" key="3">
    <source>
        <dbReference type="ARBA" id="ARBA00022512"/>
    </source>
</evidence>